<dbReference type="EMBL" id="BARW01015036">
    <property type="protein sequence ID" value="GAI82917.1"/>
    <property type="molecule type" value="Genomic_DNA"/>
</dbReference>
<dbReference type="AlphaFoldDB" id="X1RQC3"/>
<name>X1RQC3_9ZZZZ</name>
<reference evidence="1" key="1">
    <citation type="journal article" date="2014" name="Front. Microbiol.">
        <title>High frequency of phylogenetically diverse reductive dehalogenase-homologous genes in deep subseafloor sedimentary metagenomes.</title>
        <authorList>
            <person name="Kawai M."/>
            <person name="Futagami T."/>
            <person name="Toyoda A."/>
            <person name="Takaki Y."/>
            <person name="Nishi S."/>
            <person name="Hori S."/>
            <person name="Arai W."/>
            <person name="Tsubouchi T."/>
            <person name="Morono Y."/>
            <person name="Uchiyama I."/>
            <person name="Ito T."/>
            <person name="Fujiyama A."/>
            <person name="Inagaki F."/>
            <person name="Takami H."/>
        </authorList>
    </citation>
    <scope>NUCLEOTIDE SEQUENCE</scope>
    <source>
        <strain evidence="1">Expedition CK06-06</strain>
    </source>
</reference>
<proteinExistence type="predicted"/>
<accession>X1RQC3</accession>
<sequence>MLAEYEEFERALPSNKTVDSYLDLDKSIDKHPAFGNVVRNTNAFLLLKESIIKNDENKVNKVLNALTTPGPKADPQLKYMVKDNIVTTNELTDIKFTLDLGTITLNNNPLIACFIDTKKIIDL</sequence>
<comment type="caution">
    <text evidence="1">The sequence shown here is derived from an EMBL/GenBank/DDBJ whole genome shotgun (WGS) entry which is preliminary data.</text>
</comment>
<organism evidence="1">
    <name type="scientific">marine sediment metagenome</name>
    <dbReference type="NCBI Taxonomy" id="412755"/>
    <lineage>
        <taxon>unclassified sequences</taxon>
        <taxon>metagenomes</taxon>
        <taxon>ecological metagenomes</taxon>
    </lineage>
</organism>
<gene>
    <name evidence="1" type="ORF">S12H4_26491</name>
</gene>
<protein>
    <submittedName>
        <fullName evidence="1">Uncharacterized protein</fullName>
    </submittedName>
</protein>
<evidence type="ECO:0000313" key="1">
    <source>
        <dbReference type="EMBL" id="GAI82917.1"/>
    </source>
</evidence>